<evidence type="ECO:0000313" key="9">
    <source>
        <dbReference type="Proteomes" id="UP000314986"/>
    </source>
</evidence>
<dbReference type="Proteomes" id="UP000314986">
    <property type="component" value="Unassembled WGS sequence"/>
</dbReference>
<evidence type="ECO:0000313" key="8">
    <source>
        <dbReference type="Ensembl" id="ENSCMIP00000046537.1"/>
    </source>
</evidence>
<dbReference type="Gene3D" id="3.40.50.300">
    <property type="entry name" value="P-loop containing nucleotide triphosphate hydrolases"/>
    <property type="match status" value="1"/>
</dbReference>
<accession>V9L4K5</accession>
<gene>
    <name evidence="8" type="primary">rasl12</name>
</gene>
<dbReference type="AlphaFoldDB" id="V9L4K5"/>
<feature type="compositionally biased region" description="Low complexity" evidence="6">
    <location>
        <begin position="1"/>
        <end position="19"/>
    </location>
</feature>
<sequence length="283" mass="31738">MSLMFGKGKSSGLLHSSNSLDREKSLPTSIQECNLVMLGCTGSGKSALTVKFLTKRFISEYDPHLEDIYTSEELVDHQAVLVKIMDTADQDKPTNSERYLNWANAFIVVYSIDNRRSFEGCQQYLTVIANHTKGLPHDCPVILLGNKLDMERYRQVSKANGVSLASKSNSLFYEVSACLDFESVRHVFHEAIREVRRETERHLPVRPLFISEEKPALSIAHPPAYAQSLKHHPATFGSHGLSTAIYKEVPTITSAKLVTVKTARAQSKRRTPTLTLLKGFKIF</sequence>
<dbReference type="Pfam" id="PF00071">
    <property type="entry name" value="Ras"/>
    <property type="match status" value="1"/>
</dbReference>
<dbReference type="SUPFAM" id="SSF52540">
    <property type="entry name" value="P-loop containing nucleoside triphosphate hydrolases"/>
    <property type="match status" value="1"/>
</dbReference>
<dbReference type="GeneID" id="103186725"/>
<dbReference type="SMART" id="SM00173">
    <property type="entry name" value="RAS"/>
    <property type="match status" value="1"/>
</dbReference>
<name>V9L4K5_CALMI</name>
<dbReference type="EC" id="3.6.5.2" evidence="2"/>
<dbReference type="GO" id="GO:0003925">
    <property type="term" value="F:G protein activity"/>
    <property type="evidence" value="ECO:0007669"/>
    <property type="project" value="UniProtKB-EC"/>
</dbReference>
<dbReference type="GO" id="GO:0005525">
    <property type="term" value="F:GTP binding"/>
    <property type="evidence" value="ECO:0007669"/>
    <property type="project" value="InterPro"/>
</dbReference>
<dbReference type="PRINTS" id="PR00449">
    <property type="entry name" value="RASTRNSFRMNG"/>
</dbReference>
<dbReference type="OrthoDB" id="18798at2759"/>
<evidence type="ECO:0000256" key="6">
    <source>
        <dbReference type="SAM" id="MobiDB-lite"/>
    </source>
</evidence>
<protein>
    <recommendedName>
        <fullName evidence="2">small monomeric GTPase</fullName>
        <ecNumber evidence="2">3.6.5.2</ecNumber>
    </recommendedName>
</protein>
<dbReference type="InterPro" id="IPR051065">
    <property type="entry name" value="Ras-related_GTPase"/>
</dbReference>
<dbReference type="InterPro" id="IPR001806">
    <property type="entry name" value="Small_GTPase"/>
</dbReference>
<dbReference type="OMA" id="VYSIDNM"/>
<dbReference type="NCBIfam" id="TIGR00231">
    <property type="entry name" value="small_GTP"/>
    <property type="match status" value="1"/>
</dbReference>
<evidence type="ECO:0000256" key="5">
    <source>
        <dbReference type="ARBA" id="ARBA00048098"/>
    </source>
</evidence>
<evidence type="ECO:0000256" key="1">
    <source>
        <dbReference type="ARBA" id="ARBA00008344"/>
    </source>
</evidence>
<keyword evidence="9" id="KW-1185">Reference proteome</keyword>
<comment type="similarity">
    <text evidence="1">Belongs to the small GTPase superfamily. Ras family.</text>
</comment>
<reference evidence="8" key="4">
    <citation type="submission" date="2025-05" db="UniProtKB">
        <authorList>
            <consortium name="Ensembl"/>
        </authorList>
    </citation>
    <scope>IDENTIFICATION</scope>
</reference>
<evidence type="ECO:0000256" key="2">
    <source>
        <dbReference type="ARBA" id="ARBA00011984"/>
    </source>
</evidence>
<reference evidence="9" key="2">
    <citation type="journal article" date="2007" name="PLoS Biol.">
        <title>Survey sequencing and comparative analysis of the elephant shark (Callorhinchus milii) genome.</title>
        <authorList>
            <person name="Venkatesh B."/>
            <person name="Kirkness E.F."/>
            <person name="Loh Y.H."/>
            <person name="Halpern A.L."/>
            <person name="Lee A.P."/>
            <person name="Johnson J."/>
            <person name="Dandona N."/>
            <person name="Viswanathan L.D."/>
            <person name="Tay A."/>
            <person name="Venter J.C."/>
            <person name="Strausberg R.L."/>
            <person name="Brenner S."/>
        </authorList>
    </citation>
    <scope>NUCLEOTIDE SEQUENCE [LARGE SCALE GENOMIC DNA]</scope>
</reference>
<dbReference type="InterPro" id="IPR005225">
    <property type="entry name" value="Small_GTP-bd"/>
</dbReference>
<dbReference type="KEGG" id="cmk:103186725"/>
<keyword evidence="4" id="KW-0378">Hydrolase</keyword>
<comment type="catalytic activity">
    <reaction evidence="5">
        <text>GTP + H2O = GDP + phosphate + H(+)</text>
        <dbReference type="Rhea" id="RHEA:19669"/>
        <dbReference type="ChEBI" id="CHEBI:15377"/>
        <dbReference type="ChEBI" id="CHEBI:15378"/>
        <dbReference type="ChEBI" id="CHEBI:37565"/>
        <dbReference type="ChEBI" id="CHEBI:43474"/>
        <dbReference type="ChEBI" id="CHEBI:58189"/>
        <dbReference type="EC" id="3.6.5.2"/>
    </reaction>
</comment>
<proteinExistence type="evidence at transcript level"/>
<organism evidence="7">
    <name type="scientific">Callorhinchus milii</name>
    <name type="common">Ghost shark</name>
    <dbReference type="NCBI Taxonomy" id="7868"/>
    <lineage>
        <taxon>Eukaryota</taxon>
        <taxon>Metazoa</taxon>
        <taxon>Chordata</taxon>
        <taxon>Craniata</taxon>
        <taxon>Vertebrata</taxon>
        <taxon>Chondrichthyes</taxon>
        <taxon>Holocephali</taxon>
        <taxon>Chimaeriformes</taxon>
        <taxon>Callorhinchidae</taxon>
        <taxon>Callorhinchus</taxon>
    </lineage>
</organism>
<feature type="region of interest" description="Disordered" evidence="6">
    <location>
        <begin position="1"/>
        <end position="20"/>
    </location>
</feature>
<dbReference type="PANTHER" id="PTHR45704">
    <property type="entry name" value="RAS-LIKE FAMILY MEMBER 11"/>
    <property type="match status" value="1"/>
</dbReference>
<dbReference type="CTD" id="51285"/>
<evidence type="ECO:0000313" key="7">
    <source>
        <dbReference type="EMBL" id="AFP06356.1"/>
    </source>
</evidence>
<dbReference type="STRING" id="7868.ENSCMIP00000046537"/>
<dbReference type="PROSITE" id="PS51421">
    <property type="entry name" value="RAS"/>
    <property type="match status" value="1"/>
</dbReference>
<dbReference type="Ensembl" id="ENSCMIT00000047199.1">
    <property type="protein sequence ID" value="ENSCMIP00000046537.1"/>
    <property type="gene ID" value="ENSCMIG00000019138.1"/>
</dbReference>
<evidence type="ECO:0000256" key="3">
    <source>
        <dbReference type="ARBA" id="ARBA00022741"/>
    </source>
</evidence>
<dbReference type="GeneTree" id="ENSGT00940000160167"/>
<reference evidence="7 9" key="3">
    <citation type="journal article" date="2014" name="Nature">
        <title>Elephant shark genome provides unique insights into gnathostome evolution.</title>
        <authorList>
            <consortium name="International Elephant Shark Genome Sequencing Consortium"/>
            <person name="Venkatesh B."/>
            <person name="Lee A.P."/>
            <person name="Ravi V."/>
            <person name="Maurya A.K."/>
            <person name="Lian M.M."/>
            <person name="Swann J.B."/>
            <person name="Ohta Y."/>
            <person name="Flajnik M.F."/>
            <person name="Sutoh Y."/>
            <person name="Kasahara M."/>
            <person name="Hoon S."/>
            <person name="Gangu V."/>
            <person name="Roy S.W."/>
            <person name="Irimia M."/>
            <person name="Korzh V."/>
            <person name="Kondrychyn I."/>
            <person name="Lim Z.W."/>
            <person name="Tay B.H."/>
            <person name="Tohari S."/>
            <person name="Kong K.W."/>
            <person name="Ho S."/>
            <person name="Lorente-Galdos B."/>
            <person name="Quilez J."/>
            <person name="Marques-Bonet T."/>
            <person name="Raney B.J."/>
            <person name="Ingham P.W."/>
            <person name="Tay A."/>
            <person name="Hillier L.W."/>
            <person name="Minx P."/>
            <person name="Boehm T."/>
            <person name="Wilson R.K."/>
            <person name="Brenner S."/>
            <person name="Warren W.C."/>
        </authorList>
    </citation>
    <scope>NUCLEOTIDE SEQUENCE</scope>
    <source>
        <tissue evidence="7">Heart</tissue>
    </source>
</reference>
<reference evidence="9" key="1">
    <citation type="journal article" date="2006" name="Science">
        <title>Ancient noncoding elements conserved in the human genome.</title>
        <authorList>
            <person name="Venkatesh B."/>
            <person name="Kirkness E.F."/>
            <person name="Loh Y.H."/>
            <person name="Halpern A.L."/>
            <person name="Lee A.P."/>
            <person name="Johnson J."/>
            <person name="Dandona N."/>
            <person name="Viswanathan L.D."/>
            <person name="Tay A."/>
            <person name="Venter J.C."/>
            <person name="Strausberg R.L."/>
            <person name="Brenner S."/>
        </authorList>
    </citation>
    <scope>NUCLEOTIDE SEQUENCE [LARGE SCALE GENOMIC DNA]</scope>
</reference>
<keyword evidence="3" id="KW-0547">Nucleotide-binding</keyword>
<dbReference type="SMART" id="SM00174">
    <property type="entry name" value="RHO"/>
    <property type="match status" value="1"/>
</dbReference>
<dbReference type="SMART" id="SM00175">
    <property type="entry name" value="RAB"/>
    <property type="match status" value="1"/>
</dbReference>
<evidence type="ECO:0000256" key="4">
    <source>
        <dbReference type="ARBA" id="ARBA00022801"/>
    </source>
</evidence>
<dbReference type="EMBL" id="JW873839">
    <property type="protein sequence ID" value="AFP06356.1"/>
    <property type="molecule type" value="mRNA"/>
</dbReference>
<dbReference type="InterPro" id="IPR027417">
    <property type="entry name" value="P-loop_NTPase"/>
</dbReference>
<dbReference type="PROSITE" id="PS51419">
    <property type="entry name" value="RAB"/>
    <property type="match status" value="1"/>
</dbReference>